<evidence type="ECO:0000256" key="2">
    <source>
        <dbReference type="SAM" id="SignalP"/>
    </source>
</evidence>
<sequence>MNATGLLGLILVWGALTMSACQTPSPQPSDPVAGSSTTDPQDGPAGESSEDDLSPVTADADGSPIIFDPVEAGKNLPDLFLELSEEAMNRIGITNEFQRFTYGLDDELPGKGIAATRSHRIHRARGNFPGFIYRQRQ</sequence>
<feature type="signal peptide" evidence="2">
    <location>
        <begin position="1"/>
        <end position="20"/>
    </location>
</feature>
<dbReference type="Proteomes" id="UP000645966">
    <property type="component" value="Unassembled WGS sequence"/>
</dbReference>
<evidence type="ECO:0000313" key="3">
    <source>
        <dbReference type="EMBL" id="MBI8989430.1"/>
    </source>
</evidence>
<reference evidence="3" key="1">
    <citation type="submission" date="2020-12" db="EMBL/GenBank/DDBJ databases">
        <title>Genome public.</title>
        <authorList>
            <person name="Sun Q."/>
        </authorList>
    </citation>
    <scope>NUCLEOTIDE SEQUENCE</scope>
    <source>
        <strain evidence="3">CCM 8863</strain>
    </source>
</reference>
<evidence type="ECO:0000313" key="4">
    <source>
        <dbReference type="Proteomes" id="UP000645966"/>
    </source>
</evidence>
<gene>
    <name evidence="3" type="ORF">JDV75_06605</name>
</gene>
<dbReference type="RefSeq" id="WP_198738411.1">
    <property type="nucleotide sequence ID" value="NZ_JAEIOS010000011.1"/>
</dbReference>
<keyword evidence="4" id="KW-1185">Reference proteome</keyword>
<evidence type="ECO:0000256" key="1">
    <source>
        <dbReference type="SAM" id="MobiDB-lite"/>
    </source>
</evidence>
<proteinExistence type="predicted"/>
<feature type="region of interest" description="Disordered" evidence="1">
    <location>
        <begin position="21"/>
        <end position="66"/>
    </location>
</feature>
<accession>A0A934I6L3</accession>
<protein>
    <submittedName>
        <fullName evidence="3">Uncharacterized protein</fullName>
    </submittedName>
</protein>
<name>A0A934I6L3_9CORY</name>
<dbReference type="EMBL" id="JAEIOS010000011">
    <property type="protein sequence ID" value="MBI8989430.1"/>
    <property type="molecule type" value="Genomic_DNA"/>
</dbReference>
<dbReference type="AlphaFoldDB" id="A0A934I6L3"/>
<organism evidence="3 4">
    <name type="scientific">Corynebacterium meridianum</name>
    <dbReference type="NCBI Taxonomy" id="2765363"/>
    <lineage>
        <taxon>Bacteria</taxon>
        <taxon>Bacillati</taxon>
        <taxon>Actinomycetota</taxon>
        <taxon>Actinomycetes</taxon>
        <taxon>Mycobacteriales</taxon>
        <taxon>Corynebacteriaceae</taxon>
        <taxon>Corynebacterium</taxon>
    </lineage>
</organism>
<keyword evidence="2" id="KW-0732">Signal</keyword>
<comment type="caution">
    <text evidence="3">The sequence shown here is derived from an EMBL/GenBank/DDBJ whole genome shotgun (WGS) entry which is preliminary data.</text>
</comment>
<feature type="chain" id="PRO_5037910150" evidence="2">
    <location>
        <begin position="21"/>
        <end position="137"/>
    </location>
</feature>